<proteinExistence type="predicted"/>
<dbReference type="PROSITE" id="PS00216">
    <property type="entry name" value="SUGAR_TRANSPORT_1"/>
    <property type="match status" value="1"/>
</dbReference>
<organism evidence="7 8">
    <name type="scientific">Papilio machaon</name>
    <name type="common">Old World swallowtail butterfly</name>
    <dbReference type="NCBI Taxonomy" id="76193"/>
    <lineage>
        <taxon>Eukaryota</taxon>
        <taxon>Metazoa</taxon>
        <taxon>Ecdysozoa</taxon>
        <taxon>Arthropoda</taxon>
        <taxon>Hexapoda</taxon>
        <taxon>Insecta</taxon>
        <taxon>Pterygota</taxon>
        <taxon>Neoptera</taxon>
        <taxon>Endopterygota</taxon>
        <taxon>Lepidoptera</taxon>
        <taxon>Glossata</taxon>
        <taxon>Ditrysia</taxon>
        <taxon>Papilionoidea</taxon>
        <taxon>Papilionidae</taxon>
        <taxon>Papilioninae</taxon>
        <taxon>Papilio</taxon>
    </lineage>
</organism>
<dbReference type="InterPro" id="IPR036259">
    <property type="entry name" value="MFS_trans_sf"/>
</dbReference>
<dbReference type="AlphaFoldDB" id="A0A0N1IEC9"/>
<evidence type="ECO:0000256" key="5">
    <source>
        <dbReference type="SAM" id="Phobius"/>
    </source>
</evidence>
<keyword evidence="3 5" id="KW-1133">Transmembrane helix</keyword>
<evidence type="ECO:0000256" key="4">
    <source>
        <dbReference type="ARBA" id="ARBA00023136"/>
    </source>
</evidence>
<feature type="transmembrane region" description="Helical" evidence="5">
    <location>
        <begin position="162"/>
        <end position="186"/>
    </location>
</feature>
<evidence type="ECO:0000313" key="8">
    <source>
        <dbReference type="Proteomes" id="UP000053240"/>
    </source>
</evidence>
<dbReference type="Proteomes" id="UP000053240">
    <property type="component" value="Unassembled WGS sequence"/>
</dbReference>
<dbReference type="SUPFAM" id="SSF103473">
    <property type="entry name" value="MFS general substrate transporter"/>
    <property type="match status" value="1"/>
</dbReference>
<evidence type="ECO:0000256" key="3">
    <source>
        <dbReference type="ARBA" id="ARBA00022989"/>
    </source>
</evidence>
<dbReference type="PANTHER" id="PTHR24064">
    <property type="entry name" value="SOLUTE CARRIER FAMILY 22 MEMBER"/>
    <property type="match status" value="1"/>
</dbReference>
<dbReference type="PROSITE" id="PS50850">
    <property type="entry name" value="MFS"/>
    <property type="match status" value="1"/>
</dbReference>
<dbReference type="InterPro" id="IPR020846">
    <property type="entry name" value="MFS_dom"/>
</dbReference>
<feature type="transmembrane region" description="Helical" evidence="5">
    <location>
        <begin position="337"/>
        <end position="359"/>
    </location>
</feature>
<sequence length="528" mass="58787">MASGGKREVEIVETMEKFGVYQTVQYFLICLPVMFVTMFNVNYVFVAGEINYRCRVPECDDQSTAYPAYKPSWWPDKIIDKCTRPMIKQLTGGACTKQSFSDKGEVCKEWVYETNDTVIAELNLACQPWKSNMIGAVHNVGLSIAWLASGYLSDRFGRKPTLILCGVLGGIGLFKAFTTSYFLYIILEFLEGTIGGGCYTAAMVLMIEIGGVENRVLAGVIFSYAIYVGETLFALIAMFVPFWKTLIVIVYSPVIAFLSFFYLIKESPRWELLNDKTEEAKNTLLYIARVNKININKEKLLNMTAGNLRGEFKMETYQERESFRAVIRSREMMKRTLVAGFCKFTSGFVYYGLMINSVFLPGSKYTNFMLATVMSYPGELMSLYFMNKFGRKFPLIYGFLLCGVLCSACGAVPEDYKAIKVTLFLLGKLIVSVCFTGVITYTMELFPTSVRGTMLGVCSVCAGFGSILAPLTPILNQVSIILPPLIFGATALLSGVLLTRTPETKGAPLMDTIEQLDRTYGQPSSGSS</sequence>
<dbReference type="Pfam" id="PF07690">
    <property type="entry name" value="MFS_1"/>
    <property type="match status" value="1"/>
</dbReference>
<feature type="transmembrane region" description="Helical" evidence="5">
    <location>
        <begin position="480"/>
        <end position="499"/>
    </location>
</feature>
<keyword evidence="2 5" id="KW-0812">Transmembrane</keyword>
<dbReference type="Gene3D" id="1.20.1250.20">
    <property type="entry name" value="MFS general substrate transporter like domains"/>
    <property type="match status" value="1"/>
</dbReference>
<feature type="transmembrane region" description="Helical" evidence="5">
    <location>
        <begin position="24"/>
        <end position="45"/>
    </location>
</feature>
<dbReference type="GO" id="GO:0022857">
    <property type="term" value="F:transmembrane transporter activity"/>
    <property type="evidence" value="ECO:0007669"/>
    <property type="project" value="InterPro"/>
</dbReference>
<accession>A0A0N1IEC9</accession>
<dbReference type="KEGG" id="pmac:106715621"/>
<gene>
    <name evidence="7" type="ORF">RR48_01477</name>
</gene>
<feature type="transmembrane region" description="Helical" evidence="5">
    <location>
        <begin position="192"/>
        <end position="209"/>
    </location>
</feature>
<dbReference type="InterPro" id="IPR005829">
    <property type="entry name" value="Sugar_transporter_CS"/>
</dbReference>
<dbReference type="GO" id="GO:0016020">
    <property type="term" value="C:membrane"/>
    <property type="evidence" value="ECO:0007669"/>
    <property type="project" value="UniProtKB-SubCell"/>
</dbReference>
<feature type="transmembrane region" description="Helical" evidence="5">
    <location>
        <begin position="453"/>
        <end position="474"/>
    </location>
</feature>
<evidence type="ECO:0000256" key="1">
    <source>
        <dbReference type="ARBA" id="ARBA00004141"/>
    </source>
</evidence>
<feature type="transmembrane region" description="Helical" evidence="5">
    <location>
        <begin position="419"/>
        <end position="441"/>
    </location>
</feature>
<evidence type="ECO:0000313" key="7">
    <source>
        <dbReference type="EMBL" id="KPJ10576.1"/>
    </source>
</evidence>
<dbReference type="InParanoid" id="A0A0N1IEC9"/>
<keyword evidence="4 5" id="KW-0472">Membrane</keyword>
<keyword evidence="8" id="KW-1185">Reference proteome</keyword>
<dbReference type="STRING" id="76193.A0A0N1IEC9"/>
<comment type="subcellular location">
    <subcellularLocation>
        <location evidence="1">Membrane</location>
        <topology evidence="1">Multi-pass membrane protein</topology>
    </subcellularLocation>
</comment>
<evidence type="ECO:0000259" key="6">
    <source>
        <dbReference type="PROSITE" id="PS50850"/>
    </source>
</evidence>
<feature type="transmembrane region" description="Helical" evidence="5">
    <location>
        <begin position="393"/>
        <end position="413"/>
    </location>
</feature>
<feature type="domain" description="Major facilitator superfamily (MFS) profile" evidence="6">
    <location>
        <begin position="26"/>
        <end position="506"/>
    </location>
</feature>
<reference evidence="7 8" key="1">
    <citation type="journal article" date="2015" name="Nat. Commun.">
        <title>Outbred genome sequencing and CRISPR/Cas9 gene editing in butterflies.</title>
        <authorList>
            <person name="Li X."/>
            <person name="Fan D."/>
            <person name="Zhang W."/>
            <person name="Liu G."/>
            <person name="Zhang L."/>
            <person name="Zhao L."/>
            <person name="Fang X."/>
            <person name="Chen L."/>
            <person name="Dong Y."/>
            <person name="Chen Y."/>
            <person name="Ding Y."/>
            <person name="Zhao R."/>
            <person name="Feng M."/>
            <person name="Zhu Y."/>
            <person name="Feng Y."/>
            <person name="Jiang X."/>
            <person name="Zhu D."/>
            <person name="Xiang H."/>
            <person name="Feng X."/>
            <person name="Li S."/>
            <person name="Wang J."/>
            <person name="Zhang G."/>
            <person name="Kronforst M.R."/>
            <person name="Wang W."/>
        </authorList>
    </citation>
    <scope>NUCLEOTIDE SEQUENCE [LARGE SCALE GENOMIC DNA]</scope>
    <source>
        <strain evidence="7">Ya'a_city_454_Pm</strain>
        <tissue evidence="7">Whole body</tissue>
    </source>
</reference>
<feature type="transmembrane region" description="Helical" evidence="5">
    <location>
        <begin position="246"/>
        <end position="264"/>
    </location>
</feature>
<name>A0A0N1IEC9_PAPMA</name>
<dbReference type="InterPro" id="IPR011701">
    <property type="entry name" value="MFS"/>
</dbReference>
<protein>
    <submittedName>
        <fullName evidence="7">Organic cation transporter protein</fullName>
    </submittedName>
</protein>
<evidence type="ECO:0000256" key="2">
    <source>
        <dbReference type="ARBA" id="ARBA00022692"/>
    </source>
</evidence>
<dbReference type="EMBL" id="KQ460941">
    <property type="protein sequence ID" value="KPJ10576.1"/>
    <property type="molecule type" value="Genomic_DNA"/>
</dbReference>
<feature type="transmembrane region" description="Helical" evidence="5">
    <location>
        <begin position="216"/>
        <end position="240"/>
    </location>
</feature>